<evidence type="ECO:0000313" key="1">
    <source>
        <dbReference type="EMBL" id="CBY40027.1"/>
    </source>
</evidence>
<proteinExistence type="predicted"/>
<dbReference type="EMBL" id="FN655744">
    <property type="protein sequence ID" value="CBY40027.1"/>
    <property type="molecule type" value="Genomic_DNA"/>
</dbReference>
<reference evidence="1" key="1">
    <citation type="journal article" date="2010" name="Science">
        <title>Plasticity of animal genome architecture unmasked by rapid evolution of a pelagic tunicate.</title>
        <authorList>
            <person name="Denoeud F."/>
            <person name="Henriet S."/>
            <person name="Mungpakdee S."/>
            <person name="Aury J.M."/>
            <person name="Da Silva C."/>
            <person name="Brinkmann H."/>
            <person name="Mikhaleva J."/>
            <person name="Olsen L.C."/>
            <person name="Jubin C."/>
            <person name="Canestro C."/>
            <person name="Bouquet J.M."/>
            <person name="Danks G."/>
            <person name="Poulain J."/>
            <person name="Campsteijn C."/>
            <person name="Adamski M."/>
            <person name="Cross I."/>
            <person name="Yadetie F."/>
            <person name="Muffato M."/>
            <person name="Louis A."/>
            <person name="Butcher S."/>
            <person name="Tsagkogeorga G."/>
            <person name="Konrad A."/>
            <person name="Singh S."/>
            <person name="Jensen M.F."/>
            <person name="Cong E.H."/>
            <person name="Eikeseth-Otteraa H."/>
            <person name="Noel B."/>
            <person name="Anthouard V."/>
            <person name="Porcel B.M."/>
            <person name="Kachouri-Lafond R."/>
            <person name="Nishino A."/>
            <person name="Ugolini M."/>
            <person name="Chourrout P."/>
            <person name="Nishida H."/>
            <person name="Aasland R."/>
            <person name="Huzurbazar S."/>
            <person name="Westhof E."/>
            <person name="Delsuc F."/>
            <person name="Lehrach H."/>
            <person name="Reinhardt R."/>
            <person name="Weissenbach J."/>
            <person name="Roy S.W."/>
            <person name="Artiguenave F."/>
            <person name="Postlethwait J.H."/>
            <person name="Manak J.R."/>
            <person name="Thompson E.M."/>
            <person name="Jaillon O."/>
            <person name="Du Pasquier L."/>
            <person name="Boudinot P."/>
            <person name="Liberles D.A."/>
            <person name="Volff J.N."/>
            <person name="Philippe H."/>
            <person name="Lenhard B."/>
            <person name="Roest Crollius H."/>
            <person name="Wincker P."/>
            <person name="Chourrout D."/>
        </authorList>
    </citation>
    <scope>NUCLEOTIDE SEQUENCE [LARGE SCALE GENOMIC DNA]</scope>
</reference>
<feature type="non-terminal residue" evidence="1">
    <location>
        <position position="1"/>
    </location>
</feature>
<name>E4YX44_OIKDI</name>
<accession>E4YX44</accession>
<gene>
    <name evidence="1" type="ORF">GSOID_T00020631001</name>
</gene>
<organism evidence="1">
    <name type="scientific">Oikopleura dioica</name>
    <name type="common">Tunicate</name>
    <dbReference type="NCBI Taxonomy" id="34765"/>
    <lineage>
        <taxon>Eukaryota</taxon>
        <taxon>Metazoa</taxon>
        <taxon>Chordata</taxon>
        <taxon>Tunicata</taxon>
        <taxon>Appendicularia</taxon>
        <taxon>Copelata</taxon>
        <taxon>Oikopleuridae</taxon>
        <taxon>Oikopleura</taxon>
    </lineage>
</organism>
<dbReference type="AlphaFoldDB" id="E4YX44"/>
<sequence>DWLLAGQFEILEKNDRGF</sequence>
<dbReference type="Proteomes" id="UP000011014">
    <property type="component" value="Unassembled WGS sequence"/>
</dbReference>
<protein>
    <submittedName>
        <fullName evidence="1">Uncharacterized protein</fullName>
    </submittedName>
</protein>